<protein>
    <submittedName>
        <fullName evidence="1">Uncharacterized protein</fullName>
    </submittedName>
</protein>
<accession>A0A8X6UPH0</accession>
<dbReference type="AlphaFoldDB" id="A0A8X6UPH0"/>
<sequence length="127" mass="14455">MTTRLPRPSSSQRDMLNFYGNDTICLDFTHGMNAHGFDLGTVLVLDDKRDGFLAAFILSNWQDSKALSLAFAAIKEHVSDKGSCPKVLMTNDTESFSNAWRIVFWHSRKKDCCARGLKLEEKYFKIN</sequence>
<evidence type="ECO:0000313" key="2">
    <source>
        <dbReference type="Proteomes" id="UP000887013"/>
    </source>
</evidence>
<proteinExistence type="predicted"/>
<gene>
    <name evidence="1" type="ORF">NPIL_604871</name>
</gene>
<reference evidence="1" key="1">
    <citation type="submission" date="2020-08" db="EMBL/GenBank/DDBJ databases">
        <title>Multicomponent nature underlies the extraordinary mechanical properties of spider dragline silk.</title>
        <authorList>
            <person name="Kono N."/>
            <person name="Nakamura H."/>
            <person name="Mori M."/>
            <person name="Yoshida Y."/>
            <person name="Ohtoshi R."/>
            <person name="Malay A.D."/>
            <person name="Moran D.A.P."/>
            <person name="Tomita M."/>
            <person name="Numata K."/>
            <person name="Arakawa K."/>
        </authorList>
    </citation>
    <scope>NUCLEOTIDE SEQUENCE</scope>
</reference>
<comment type="caution">
    <text evidence="1">The sequence shown here is derived from an EMBL/GenBank/DDBJ whole genome shotgun (WGS) entry which is preliminary data.</text>
</comment>
<evidence type="ECO:0000313" key="1">
    <source>
        <dbReference type="EMBL" id="GFU44873.1"/>
    </source>
</evidence>
<keyword evidence="2" id="KW-1185">Reference proteome</keyword>
<organism evidence="1 2">
    <name type="scientific">Nephila pilipes</name>
    <name type="common">Giant wood spider</name>
    <name type="synonym">Nephila maculata</name>
    <dbReference type="NCBI Taxonomy" id="299642"/>
    <lineage>
        <taxon>Eukaryota</taxon>
        <taxon>Metazoa</taxon>
        <taxon>Ecdysozoa</taxon>
        <taxon>Arthropoda</taxon>
        <taxon>Chelicerata</taxon>
        <taxon>Arachnida</taxon>
        <taxon>Araneae</taxon>
        <taxon>Araneomorphae</taxon>
        <taxon>Entelegynae</taxon>
        <taxon>Araneoidea</taxon>
        <taxon>Nephilidae</taxon>
        <taxon>Nephila</taxon>
    </lineage>
</organism>
<dbReference type="Proteomes" id="UP000887013">
    <property type="component" value="Unassembled WGS sequence"/>
</dbReference>
<dbReference type="OrthoDB" id="6509935at2759"/>
<name>A0A8X6UPH0_NEPPI</name>
<dbReference type="EMBL" id="BMAW01085892">
    <property type="protein sequence ID" value="GFU44873.1"/>
    <property type="molecule type" value="Genomic_DNA"/>
</dbReference>